<keyword evidence="1" id="KW-0805">Transcription regulation</keyword>
<dbReference type="Gene3D" id="1.20.5.170">
    <property type="match status" value="1"/>
</dbReference>
<dbReference type="SUPFAM" id="SSF57959">
    <property type="entry name" value="Leucine zipper domain"/>
    <property type="match status" value="1"/>
</dbReference>
<dbReference type="PANTHER" id="PTHR46391:SF20">
    <property type="entry name" value="BASIC LEUCINE ZIPPER 61"/>
    <property type="match status" value="1"/>
</dbReference>
<dbReference type="FunFam" id="1.20.5.170:FF:000086">
    <property type="entry name" value="Transcription factor VIP1"/>
    <property type="match status" value="1"/>
</dbReference>
<evidence type="ECO:0000256" key="1">
    <source>
        <dbReference type="ARBA" id="ARBA00023015"/>
    </source>
</evidence>
<keyword evidence="3" id="KW-0539">Nucleus</keyword>
<dbReference type="GO" id="GO:0003677">
    <property type="term" value="F:DNA binding"/>
    <property type="evidence" value="ECO:0007669"/>
    <property type="project" value="TreeGrafter"/>
</dbReference>
<dbReference type="Proteomes" id="UP000504609">
    <property type="component" value="Unplaced"/>
</dbReference>
<reference evidence="7" key="1">
    <citation type="submission" date="2025-08" db="UniProtKB">
        <authorList>
            <consortium name="RefSeq"/>
        </authorList>
    </citation>
    <scope>IDENTIFICATION</scope>
    <source>
        <tissue evidence="7">Young leaves</tissue>
    </source>
</reference>
<evidence type="ECO:0000313" key="6">
    <source>
        <dbReference type="Proteomes" id="UP000504609"/>
    </source>
</evidence>
<dbReference type="AlphaFoldDB" id="A0A6J1FXV1"/>
<feature type="region of interest" description="Disordered" evidence="4">
    <location>
        <begin position="186"/>
        <end position="219"/>
    </location>
</feature>
<dbReference type="PROSITE" id="PS00036">
    <property type="entry name" value="BZIP_BASIC"/>
    <property type="match status" value="1"/>
</dbReference>
<dbReference type="CDD" id="cd14703">
    <property type="entry name" value="bZIP_plant_RF2"/>
    <property type="match status" value="1"/>
</dbReference>
<dbReference type="InterPro" id="IPR044759">
    <property type="entry name" value="bZIP_RF2"/>
</dbReference>
<accession>A0A6J1FXV1</accession>
<dbReference type="GO" id="GO:0045893">
    <property type="term" value="P:positive regulation of DNA-templated transcription"/>
    <property type="evidence" value="ECO:0007669"/>
    <property type="project" value="TreeGrafter"/>
</dbReference>
<proteinExistence type="predicted"/>
<evidence type="ECO:0000259" key="5">
    <source>
        <dbReference type="PROSITE" id="PS50217"/>
    </source>
</evidence>
<dbReference type="RefSeq" id="XP_022944238.1">
    <property type="nucleotide sequence ID" value="XM_023088470.1"/>
</dbReference>
<keyword evidence="6" id="KW-1185">Reference proteome</keyword>
<dbReference type="GO" id="GO:0003700">
    <property type="term" value="F:DNA-binding transcription factor activity"/>
    <property type="evidence" value="ECO:0007669"/>
    <property type="project" value="InterPro"/>
</dbReference>
<keyword evidence="2" id="KW-0804">Transcription</keyword>
<name>A0A6J1FXV1_CUCMO</name>
<evidence type="ECO:0000256" key="2">
    <source>
        <dbReference type="ARBA" id="ARBA00023163"/>
    </source>
</evidence>
<evidence type="ECO:0000256" key="3">
    <source>
        <dbReference type="ARBA" id="ARBA00023242"/>
    </source>
</evidence>
<sequence>MPNLPPKFPNFNTPNPPAHDHFLSFSSPRQSLHHRSVSDSIAFLETPTMNQTILGSAAPSNNNAFDVFDEDDQPTSSEAHNDGITDSKRVKRILANRQSARRSRVRKLQYITELEQSISTLQAEVSMLSPRVAFLDQQRLLLNVDNSALKQRIASLSQDNIFKDGCAAHEEALKREIERLGQLYHRQQKNRRMNSNGPSPVAADEPISPGDKNQTLLYV</sequence>
<evidence type="ECO:0000256" key="4">
    <source>
        <dbReference type="SAM" id="MobiDB-lite"/>
    </source>
</evidence>
<evidence type="ECO:0000313" key="7">
    <source>
        <dbReference type="RefSeq" id="XP_022944238.1"/>
    </source>
</evidence>
<dbReference type="PANTHER" id="PTHR46391">
    <property type="entry name" value="BASIC LEUCINE ZIPPER 34"/>
    <property type="match status" value="1"/>
</dbReference>
<feature type="region of interest" description="Disordered" evidence="4">
    <location>
        <begin position="1"/>
        <end position="20"/>
    </location>
</feature>
<feature type="domain" description="BZIP" evidence="5">
    <location>
        <begin position="86"/>
        <end position="138"/>
    </location>
</feature>
<dbReference type="SMART" id="SM00338">
    <property type="entry name" value="BRLZ"/>
    <property type="match status" value="1"/>
</dbReference>
<dbReference type="Pfam" id="PF00170">
    <property type="entry name" value="bZIP_1"/>
    <property type="match status" value="1"/>
</dbReference>
<protein>
    <submittedName>
        <fullName evidence="7">Basic leucine zipper 6-like isoform X1</fullName>
    </submittedName>
</protein>
<dbReference type="InterPro" id="IPR046347">
    <property type="entry name" value="bZIP_sf"/>
</dbReference>
<dbReference type="PROSITE" id="PS50217">
    <property type="entry name" value="BZIP"/>
    <property type="match status" value="1"/>
</dbReference>
<dbReference type="InterPro" id="IPR004827">
    <property type="entry name" value="bZIP"/>
</dbReference>
<organism evidence="6 7">
    <name type="scientific">Cucurbita moschata</name>
    <name type="common">Winter crookneck squash</name>
    <name type="synonym">Cucurbita pepo var. moschata</name>
    <dbReference type="NCBI Taxonomy" id="3662"/>
    <lineage>
        <taxon>Eukaryota</taxon>
        <taxon>Viridiplantae</taxon>
        <taxon>Streptophyta</taxon>
        <taxon>Embryophyta</taxon>
        <taxon>Tracheophyta</taxon>
        <taxon>Spermatophyta</taxon>
        <taxon>Magnoliopsida</taxon>
        <taxon>eudicotyledons</taxon>
        <taxon>Gunneridae</taxon>
        <taxon>Pentapetalae</taxon>
        <taxon>rosids</taxon>
        <taxon>fabids</taxon>
        <taxon>Cucurbitales</taxon>
        <taxon>Cucurbitaceae</taxon>
        <taxon>Cucurbiteae</taxon>
        <taxon>Cucurbita</taxon>
    </lineage>
</organism>
<dbReference type="GeneID" id="111448747"/>
<dbReference type="InterPro" id="IPR052483">
    <property type="entry name" value="bZIP_transcription_regulators"/>
</dbReference>
<dbReference type="KEGG" id="cmos:111448747"/>
<dbReference type="GO" id="GO:0005634">
    <property type="term" value="C:nucleus"/>
    <property type="evidence" value="ECO:0007669"/>
    <property type="project" value="UniProtKB-ARBA"/>
</dbReference>
<feature type="region of interest" description="Disordered" evidence="4">
    <location>
        <begin position="64"/>
        <end position="84"/>
    </location>
</feature>
<gene>
    <name evidence="7" type="primary">LOC111448747</name>
</gene>